<dbReference type="PANTHER" id="PTHR33542:SF3">
    <property type="entry name" value="SIROHYDROCHLORIN FERROCHELATASE, CHLOROPLASTIC"/>
    <property type="match status" value="1"/>
</dbReference>
<dbReference type="InterPro" id="IPR002762">
    <property type="entry name" value="CbiX-like"/>
</dbReference>
<name>A0A2N0Z5R2_9BACI</name>
<dbReference type="EMBL" id="PISE01000010">
    <property type="protein sequence ID" value="PKG24858.1"/>
    <property type="molecule type" value="Genomic_DNA"/>
</dbReference>
<protein>
    <submittedName>
        <fullName evidence="3">Sirohydrochlorin chelatase</fullName>
    </submittedName>
</protein>
<evidence type="ECO:0000313" key="3">
    <source>
        <dbReference type="EMBL" id="PKG24858.1"/>
    </source>
</evidence>
<comment type="caution">
    <text evidence="3">The sequence shown here is derived from an EMBL/GenBank/DDBJ whole genome shotgun (WGS) entry which is preliminary data.</text>
</comment>
<keyword evidence="4" id="KW-1185">Reference proteome</keyword>
<accession>A0A2N0Z5R2</accession>
<dbReference type="GO" id="GO:0046872">
    <property type="term" value="F:metal ion binding"/>
    <property type="evidence" value="ECO:0007669"/>
    <property type="project" value="UniProtKB-KW"/>
</dbReference>
<dbReference type="PANTHER" id="PTHR33542">
    <property type="entry name" value="SIROHYDROCHLORIN FERROCHELATASE, CHLOROPLASTIC"/>
    <property type="match status" value="1"/>
</dbReference>
<evidence type="ECO:0000256" key="1">
    <source>
        <dbReference type="ARBA" id="ARBA00022723"/>
    </source>
</evidence>
<proteinExistence type="predicted"/>
<dbReference type="CDD" id="cd03414">
    <property type="entry name" value="CbiX_SirB_C"/>
    <property type="match status" value="1"/>
</dbReference>
<gene>
    <name evidence="3" type="ORF">CWS01_04675</name>
</gene>
<keyword evidence="1" id="KW-0479">Metal-binding</keyword>
<dbReference type="Proteomes" id="UP000233375">
    <property type="component" value="Unassembled WGS sequence"/>
</dbReference>
<dbReference type="CDD" id="cd03416">
    <property type="entry name" value="CbiX_SirB_N"/>
    <property type="match status" value="1"/>
</dbReference>
<organism evidence="3 4">
    <name type="scientific">Niallia nealsonii</name>
    <dbReference type="NCBI Taxonomy" id="115979"/>
    <lineage>
        <taxon>Bacteria</taxon>
        <taxon>Bacillati</taxon>
        <taxon>Bacillota</taxon>
        <taxon>Bacilli</taxon>
        <taxon>Bacillales</taxon>
        <taxon>Bacillaceae</taxon>
        <taxon>Niallia</taxon>
    </lineage>
</organism>
<reference evidence="3 4" key="1">
    <citation type="journal article" date="2003" name="Int. J. Syst. Evol. Microbiol.">
        <title>Bacillus nealsonii sp. nov., isolated from a spacecraft-assembly facility, whose spores are gamma-radiation resistant.</title>
        <authorList>
            <person name="Venkateswaran K."/>
            <person name="Kempf M."/>
            <person name="Chen F."/>
            <person name="Satomi M."/>
            <person name="Nicholson W."/>
            <person name="Kern R."/>
        </authorList>
    </citation>
    <scope>NUCLEOTIDE SEQUENCE [LARGE SCALE GENOMIC DNA]</scope>
    <source>
        <strain evidence="3 4">FO-92</strain>
    </source>
</reference>
<evidence type="ECO:0000313" key="4">
    <source>
        <dbReference type="Proteomes" id="UP000233375"/>
    </source>
</evidence>
<dbReference type="Gene3D" id="3.40.50.1400">
    <property type="match status" value="2"/>
</dbReference>
<keyword evidence="2" id="KW-0456">Lyase</keyword>
<dbReference type="SUPFAM" id="SSF53800">
    <property type="entry name" value="Chelatase"/>
    <property type="match status" value="1"/>
</dbReference>
<dbReference type="RefSeq" id="WP_101175888.1">
    <property type="nucleotide sequence ID" value="NZ_PISE01000010.1"/>
</dbReference>
<dbReference type="GO" id="GO:0016829">
    <property type="term" value="F:lyase activity"/>
    <property type="evidence" value="ECO:0007669"/>
    <property type="project" value="UniProtKB-KW"/>
</dbReference>
<evidence type="ECO:0000256" key="2">
    <source>
        <dbReference type="ARBA" id="ARBA00023239"/>
    </source>
</evidence>
<dbReference type="Pfam" id="PF01903">
    <property type="entry name" value="CbiX"/>
    <property type="match status" value="2"/>
</dbReference>
<dbReference type="InterPro" id="IPR050963">
    <property type="entry name" value="Sirohydro_Cobaltochel/CbiX"/>
</dbReference>
<dbReference type="AlphaFoldDB" id="A0A2N0Z5R2"/>
<dbReference type="OrthoDB" id="9797895at2"/>
<sequence>MDAVVYIGHGSRLEEGIQHFCNFIRSVKKEIDIPMQEIAYLEINAPSIGETMEKVIQNGATNILVVPVLLFAAAHYKRDIPEELQKVQNKYPFVHFTMTAPFDVHEKMIDLVVKRIQAEAKQEKDGVVLLVGRGSSDPEPIFKLLEISRAVEQKIKLPVDTAFLTAGTPSFATELANLEEEYDRIYVMPYLLFTGVLLKRMERRIAACTKSVILCGHLQYDERMKEVLIERMQEQFLLQE</sequence>